<dbReference type="Proteomes" id="UP000623681">
    <property type="component" value="Unassembled WGS sequence"/>
</dbReference>
<dbReference type="Gene3D" id="1.20.120.520">
    <property type="entry name" value="nmb1532 protein domain like"/>
    <property type="match status" value="1"/>
</dbReference>
<evidence type="ECO:0000259" key="2">
    <source>
        <dbReference type="Pfam" id="PF01814"/>
    </source>
</evidence>
<dbReference type="Pfam" id="PF01814">
    <property type="entry name" value="Hemerythrin"/>
    <property type="match status" value="1"/>
</dbReference>
<dbReference type="AlphaFoldDB" id="A0A937K3P1"/>
<sequence>MDAISLMVDEHKYIKRMLVVVRRVCFRILQGEDISYDDFSKIIDFVRNYADNHHHGKEEKILFNRMVSEIGGVADKLVNQGMLVEHDLGRLHMRELELALDRVKAGDEESKLDVIANAISYTHLLTRHIEKEDNTVYTFAQRKLSKESLEQINKECEDFENKAIEDEVSKLYIHILESLEAKYL</sequence>
<evidence type="ECO:0000256" key="1">
    <source>
        <dbReference type="SAM" id="Coils"/>
    </source>
</evidence>
<reference evidence="3" key="1">
    <citation type="submission" date="2021-01" db="EMBL/GenBank/DDBJ databases">
        <title>Genome public.</title>
        <authorList>
            <person name="Liu C."/>
            <person name="Sun Q."/>
        </authorList>
    </citation>
    <scope>NUCLEOTIDE SEQUENCE</scope>
    <source>
        <strain evidence="3">YIM B02565</strain>
    </source>
</reference>
<evidence type="ECO:0000313" key="3">
    <source>
        <dbReference type="EMBL" id="MBL4930989.1"/>
    </source>
</evidence>
<accession>A0A937K3P1</accession>
<dbReference type="RefSeq" id="WP_202766364.1">
    <property type="nucleotide sequence ID" value="NZ_JAESWA010000017.1"/>
</dbReference>
<dbReference type="EMBL" id="JAESWA010000017">
    <property type="protein sequence ID" value="MBL4930989.1"/>
    <property type="molecule type" value="Genomic_DNA"/>
</dbReference>
<dbReference type="PANTHER" id="PTHR39966:SF1">
    <property type="entry name" value="HEMERYTHRIN-LIKE DOMAIN-CONTAINING PROTEIN"/>
    <property type="match status" value="1"/>
</dbReference>
<proteinExistence type="predicted"/>
<name>A0A937K3P1_9CLOT</name>
<dbReference type="PANTHER" id="PTHR39966">
    <property type="entry name" value="BLL2471 PROTEIN-RELATED"/>
    <property type="match status" value="1"/>
</dbReference>
<organism evidence="3 4">
    <name type="scientific">Clostridium paridis</name>
    <dbReference type="NCBI Taxonomy" id="2803863"/>
    <lineage>
        <taxon>Bacteria</taxon>
        <taxon>Bacillati</taxon>
        <taxon>Bacillota</taxon>
        <taxon>Clostridia</taxon>
        <taxon>Eubacteriales</taxon>
        <taxon>Clostridiaceae</taxon>
        <taxon>Clostridium</taxon>
    </lineage>
</organism>
<comment type="caution">
    <text evidence="3">The sequence shown here is derived from an EMBL/GenBank/DDBJ whole genome shotgun (WGS) entry which is preliminary data.</text>
</comment>
<gene>
    <name evidence="3" type="ORF">JK634_04165</name>
</gene>
<protein>
    <submittedName>
        <fullName evidence="3">Hemerythrin domain-containing protein</fullName>
    </submittedName>
</protein>
<keyword evidence="4" id="KW-1185">Reference proteome</keyword>
<dbReference type="InterPro" id="IPR012312">
    <property type="entry name" value="Hemerythrin-like"/>
</dbReference>
<evidence type="ECO:0000313" key="4">
    <source>
        <dbReference type="Proteomes" id="UP000623681"/>
    </source>
</evidence>
<dbReference type="GO" id="GO:0005886">
    <property type="term" value="C:plasma membrane"/>
    <property type="evidence" value="ECO:0007669"/>
    <property type="project" value="TreeGrafter"/>
</dbReference>
<feature type="coiled-coil region" evidence="1">
    <location>
        <begin position="142"/>
        <end position="169"/>
    </location>
</feature>
<keyword evidence="1" id="KW-0175">Coiled coil</keyword>
<feature type="domain" description="Hemerythrin-like" evidence="2">
    <location>
        <begin position="3"/>
        <end position="139"/>
    </location>
</feature>